<dbReference type="EMBL" id="MT498043">
    <property type="protein sequence ID" value="QPK40204.1"/>
    <property type="molecule type" value="Genomic_DNA"/>
</dbReference>
<name>A0A7T0IFJ3_9CAUD</name>
<evidence type="ECO:0000313" key="2">
    <source>
        <dbReference type="Proteomes" id="UP000594363"/>
    </source>
</evidence>
<dbReference type="Proteomes" id="UP000594363">
    <property type="component" value="Segment"/>
</dbReference>
<accession>A0A7T0IFJ3</accession>
<keyword evidence="2" id="KW-1185">Reference proteome</keyword>
<evidence type="ECO:0000313" key="1">
    <source>
        <dbReference type="EMBL" id="QPK40204.1"/>
    </source>
</evidence>
<gene>
    <name evidence="1" type="primary">73</name>
    <name evidence="1" type="ORF">SEA_JINKIES_73</name>
</gene>
<protein>
    <submittedName>
        <fullName evidence="1">Uncharacterized protein</fullName>
    </submittedName>
</protein>
<reference evidence="1 2" key="1">
    <citation type="submission" date="2020-05" db="EMBL/GenBank/DDBJ databases">
        <authorList>
            <person name="Bohanan V.A."/>
            <person name="Brazelton B.R."/>
            <person name="Coffey L.M."/>
            <person name="Donovan A.R."/>
            <person name="Gales A.C."/>
            <person name="Glasscock A.J."/>
            <person name="Grill M."/>
            <person name="Harper M.C."/>
            <person name="Hollowell C.E."/>
            <person name="Liu T.Y."/>
            <person name="Mansour C."/>
            <person name="McDowell A.D."/>
            <person name="Miller T.E."/>
            <person name="Nash A.G."/>
            <person name="Seo J."/>
            <person name="Sherman Z.A."/>
            <person name="Albert R.M."/>
            <person name="Ayala A."/>
            <person name="Monti D.L."/>
            <person name="Garlena R.A."/>
            <person name="Russell D.A."/>
            <person name="Pope W.H."/>
            <person name="Jacobs-Sera D."/>
            <person name="Hatfull G.F."/>
        </authorList>
    </citation>
    <scope>NUCLEOTIDE SEQUENCE [LARGE SCALE GENOMIC DNA]</scope>
</reference>
<proteinExistence type="predicted"/>
<organism evidence="1 2">
    <name type="scientific">Arthrobacter phage Jinkies</name>
    <dbReference type="NCBI Taxonomy" id="2743903"/>
    <lineage>
        <taxon>Viruses</taxon>
        <taxon>Duplodnaviria</taxon>
        <taxon>Heunggongvirae</taxon>
        <taxon>Uroviricota</taxon>
        <taxon>Caudoviricetes</taxon>
        <taxon>Berryhillviridae</taxon>
        <taxon>Jinkiesvirus</taxon>
        <taxon>Jinkiesvirus jinkies</taxon>
    </lineage>
</organism>
<sequence length="50" mass="5428">MTALAWLLLVALVLIPVAGALFVTRPRPTRCPCGGFKLPRAPLCFDCTTR</sequence>